<dbReference type="PANTHER" id="PTHR12269">
    <property type="entry name" value="EUKARYOTIC TRANSLATION INITIATION FACTOR 4E TRANSPORTER"/>
    <property type="match status" value="1"/>
</dbReference>
<dbReference type="GO" id="GO:0003729">
    <property type="term" value="F:mRNA binding"/>
    <property type="evidence" value="ECO:0007669"/>
    <property type="project" value="TreeGrafter"/>
</dbReference>
<comment type="subcellular location">
    <subcellularLocation>
        <location evidence="1">Cytoplasm</location>
    </subcellularLocation>
</comment>
<dbReference type="EMBL" id="KB201304">
    <property type="protein sequence ID" value="ESO97722.1"/>
    <property type="molecule type" value="Genomic_DNA"/>
</dbReference>
<keyword evidence="5" id="KW-1185">Reference proteome</keyword>
<organism evidence="4 5">
    <name type="scientific">Lottia gigantea</name>
    <name type="common">Giant owl limpet</name>
    <dbReference type="NCBI Taxonomy" id="225164"/>
    <lineage>
        <taxon>Eukaryota</taxon>
        <taxon>Metazoa</taxon>
        <taxon>Spiralia</taxon>
        <taxon>Lophotrochozoa</taxon>
        <taxon>Mollusca</taxon>
        <taxon>Gastropoda</taxon>
        <taxon>Patellogastropoda</taxon>
        <taxon>Lottioidea</taxon>
        <taxon>Lottiidae</taxon>
        <taxon>Lottia</taxon>
    </lineage>
</organism>
<evidence type="ECO:0000256" key="1">
    <source>
        <dbReference type="ARBA" id="ARBA00004496"/>
    </source>
</evidence>
<evidence type="ECO:0000313" key="5">
    <source>
        <dbReference type="Proteomes" id="UP000030746"/>
    </source>
</evidence>
<accession>V4AKS2</accession>
<dbReference type="CTD" id="20229786"/>
<evidence type="ECO:0000256" key="3">
    <source>
        <dbReference type="SAM" id="MobiDB-lite"/>
    </source>
</evidence>
<keyword evidence="2" id="KW-0963">Cytoplasm</keyword>
<dbReference type="RefSeq" id="XP_009051574.1">
    <property type="nucleotide sequence ID" value="XM_009053326.1"/>
</dbReference>
<dbReference type="GO" id="GO:0036464">
    <property type="term" value="C:cytoplasmic ribonucleoprotein granule"/>
    <property type="evidence" value="ECO:0007669"/>
    <property type="project" value="UniProtKB-ARBA"/>
</dbReference>
<dbReference type="Proteomes" id="UP000030746">
    <property type="component" value="Unassembled WGS sequence"/>
</dbReference>
<feature type="region of interest" description="Disordered" evidence="3">
    <location>
        <begin position="83"/>
        <end position="179"/>
    </location>
</feature>
<sequence>MNICFFLLKEKLHEIQESDGAKKRPEFLSTTYDNSEGIWDPEKWCKSLHPEGREGSPNTLGEIRERKRPIDLDRDLLRRKVSADPKERLKEEQDGIVLSPQRRSFGTGCHVTQNSSLIRQSSTTSDYNDDRERGDRRGERRIGSGRIQIDRDQGRDYRSSNSNTGGNRFDRDDDRHEDRPVVDRRFDRNERFRRDFDDRVRQLMS</sequence>
<dbReference type="PANTHER" id="PTHR12269:SF1">
    <property type="entry name" value="EUKARYOTIC TRANSLATION INITIATION FACTOR 4E TRANSPORTER"/>
    <property type="match status" value="1"/>
</dbReference>
<dbReference type="GO" id="GO:0017148">
    <property type="term" value="P:negative regulation of translation"/>
    <property type="evidence" value="ECO:0007669"/>
    <property type="project" value="TreeGrafter"/>
</dbReference>
<feature type="region of interest" description="Disordered" evidence="3">
    <location>
        <begin position="46"/>
        <end position="67"/>
    </location>
</feature>
<evidence type="ECO:0000256" key="2">
    <source>
        <dbReference type="ARBA" id="ARBA00022490"/>
    </source>
</evidence>
<feature type="compositionally biased region" description="Polar residues" evidence="3">
    <location>
        <begin position="110"/>
        <end position="126"/>
    </location>
</feature>
<dbReference type="STRING" id="225164.V4AKS2"/>
<dbReference type="Pfam" id="PF10477">
    <property type="entry name" value="EIF4E-T"/>
    <property type="match status" value="1"/>
</dbReference>
<dbReference type="AlphaFoldDB" id="V4AKS2"/>
<dbReference type="OrthoDB" id="8916892at2759"/>
<dbReference type="HOGENOM" id="CLU_1405486_0_0_1"/>
<dbReference type="GO" id="GO:0005634">
    <property type="term" value="C:nucleus"/>
    <property type="evidence" value="ECO:0007669"/>
    <property type="project" value="TreeGrafter"/>
</dbReference>
<evidence type="ECO:0000313" key="4">
    <source>
        <dbReference type="EMBL" id="ESO97722.1"/>
    </source>
</evidence>
<dbReference type="InterPro" id="IPR018862">
    <property type="entry name" value="eIF4E-T"/>
</dbReference>
<feature type="compositionally biased region" description="Basic and acidic residues" evidence="3">
    <location>
        <begin position="168"/>
        <end position="179"/>
    </location>
</feature>
<name>V4AKS2_LOTGI</name>
<gene>
    <name evidence="4" type="ORF">LOTGIDRAFT_103815</name>
</gene>
<dbReference type="KEGG" id="lgi:LOTGIDRAFT_103815"/>
<feature type="compositionally biased region" description="Basic and acidic residues" evidence="3">
    <location>
        <begin position="83"/>
        <end position="93"/>
    </location>
</feature>
<dbReference type="OMA" id="HSSEPME"/>
<reference evidence="4 5" key="1">
    <citation type="journal article" date="2013" name="Nature">
        <title>Insights into bilaterian evolution from three spiralian genomes.</title>
        <authorList>
            <person name="Simakov O."/>
            <person name="Marletaz F."/>
            <person name="Cho S.J."/>
            <person name="Edsinger-Gonzales E."/>
            <person name="Havlak P."/>
            <person name="Hellsten U."/>
            <person name="Kuo D.H."/>
            <person name="Larsson T."/>
            <person name="Lv J."/>
            <person name="Arendt D."/>
            <person name="Savage R."/>
            <person name="Osoegawa K."/>
            <person name="de Jong P."/>
            <person name="Grimwood J."/>
            <person name="Chapman J.A."/>
            <person name="Shapiro H."/>
            <person name="Aerts A."/>
            <person name="Otillar R.P."/>
            <person name="Terry A.Y."/>
            <person name="Boore J.L."/>
            <person name="Grigoriev I.V."/>
            <person name="Lindberg D.R."/>
            <person name="Seaver E.C."/>
            <person name="Weisblat D.A."/>
            <person name="Putnam N.H."/>
            <person name="Rokhsar D.S."/>
        </authorList>
    </citation>
    <scope>NUCLEOTIDE SEQUENCE [LARGE SCALE GENOMIC DNA]</scope>
</reference>
<protein>
    <submittedName>
        <fullName evidence="4">Uncharacterized protein</fullName>
    </submittedName>
</protein>
<proteinExistence type="predicted"/>
<dbReference type="GeneID" id="20229786"/>
<feature type="compositionally biased region" description="Basic and acidic residues" evidence="3">
    <location>
        <begin position="128"/>
        <end position="158"/>
    </location>
</feature>